<feature type="region of interest" description="Disordered" evidence="1">
    <location>
        <begin position="602"/>
        <end position="623"/>
    </location>
</feature>
<dbReference type="InterPro" id="IPR012344">
    <property type="entry name" value="Matrix_HIV/RSV_N"/>
</dbReference>
<dbReference type="Pfam" id="PF12770">
    <property type="entry name" value="CHAT"/>
    <property type="match status" value="1"/>
</dbReference>
<reference evidence="4" key="1">
    <citation type="journal article" date="2023" name="Mol. Phylogenet. Evol.">
        <title>Genome-scale phylogeny and comparative genomics of the fungal order Sordariales.</title>
        <authorList>
            <person name="Hensen N."/>
            <person name="Bonometti L."/>
            <person name="Westerberg I."/>
            <person name="Brannstrom I.O."/>
            <person name="Guillou S."/>
            <person name="Cros-Aarteil S."/>
            <person name="Calhoun S."/>
            <person name="Haridas S."/>
            <person name="Kuo A."/>
            <person name="Mondo S."/>
            <person name="Pangilinan J."/>
            <person name="Riley R."/>
            <person name="LaButti K."/>
            <person name="Andreopoulos B."/>
            <person name="Lipzen A."/>
            <person name="Chen C."/>
            <person name="Yan M."/>
            <person name="Daum C."/>
            <person name="Ng V."/>
            <person name="Clum A."/>
            <person name="Steindorff A."/>
            <person name="Ohm R.A."/>
            <person name="Martin F."/>
            <person name="Silar P."/>
            <person name="Natvig D.O."/>
            <person name="Lalanne C."/>
            <person name="Gautier V."/>
            <person name="Ament-Velasquez S.L."/>
            <person name="Kruys A."/>
            <person name="Hutchinson M.I."/>
            <person name="Powell A.J."/>
            <person name="Barry K."/>
            <person name="Miller A.N."/>
            <person name="Grigoriev I.V."/>
            <person name="Debuchy R."/>
            <person name="Gladieux P."/>
            <person name="Hiltunen Thoren M."/>
            <person name="Johannesson H."/>
        </authorList>
    </citation>
    <scope>NUCLEOTIDE SEQUENCE [LARGE SCALE GENOMIC DNA]</scope>
    <source>
        <strain evidence="4">CBS 284.82</strain>
    </source>
</reference>
<evidence type="ECO:0000256" key="1">
    <source>
        <dbReference type="SAM" id="MobiDB-lite"/>
    </source>
</evidence>
<feature type="compositionally biased region" description="Polar residues" evidence="1">
    <location>
        <begin position="607"/>
        <end position="619"/>
    </location>
</feature>
<evidence type="ECO:0000313" key="3">
    <source>
        <dbReference type="EMBL" id="KAK4031956.1"/>
    </source>
</evidence>
<dbReference type="Gene3D" id="1.10.150.90">
    <property type="entry name" value="Immunodeficiency lentiviruses, gag gene matrix protein p17"/>
    <property type="match status" value="5"/>
</dbReference>
<dbReference type="InterPro" id="IPR011990">
    <property type="entry name" value="TPR-like_helical_dom_sf"/>
</dbReference>
<dbReference type="Proteomes" id="UP001303115">
    <property type="component" value="Unassembled WGS sequence"/>
</dbReference>
<feature type="domain" description="CHAT" evidence="2">
    <location>
        <begin position="718"/>
        <end position="994"/>
    </location>
</feature>
<dbReference type="SUPFAM" id="SSF48452">
    <property type="entry name" value="TPR-like"/>
    <property type="match status" value="3"/>
</dbReference>
<accession>A0AAN6P8X9</accession>
<dbReference type="AlphaFoldDB" id="A0AAN6P8X9"/>
<dbReference type="PANTHER" id="PTHR19959">
    <property type="entry name" value="KINESIN LIGHT CHAIN"/>
    <property type="match status" value="1"/>
</dbReference>
<dbReference type="PANTHER" id="PTHR19959:SF119">
    <property type="entry name" value="FUNGAL LIPASE-LIKE DOMAIN-CONTAINING PROTEIN"/>
    <property type="match status" value="1"/>
</dbReference>
<evidence type="ECO:0000313" key="4">
    <source>
        <dbReference type="Proteomes" id="UP001303115"/>
    </source>
</evidence>
<organism evidence="3 4">
    <name type="scientific">Parachaetomium inaequale</name>
    <dbReference type="NCBI Taxonomy" id="2588326"/>
    <lineage>
        <taxon>Eukaryota</taxon>
        <taxon>Fungi</taxon>
        <taxon>Dikarya</taxon>
        <taxon>Ascomycota</taxon>
        <taxon>Pezizomycotina</taxon>
        <taxon>Sordariomycetes</taxon>
        <taxon>Sordariomycetidae</taxon>
        <taxon>Sordariales</taxon>
        <taxon>Chaetomiaceae</taxon>
        <taxon>Parachaetomium</taxon>
    </lineage>
</organism>
<dbReference type="InterPro" id="IPR024983">
    <property type="entry name" value="CHAT_dom"/>
</dbReference>
<dbReference type="EMBL" id="MU854672">
    <property type="protein sequence ID" value="KAK4031956.1"/>
    <property type="molecule type" value="Genomic_DNA"/>
</dbReference>
<sequence length="1031" mass="114319">MAVDRTRTMEYLDQPIEATTMAMDATPQGHPDRFAPSNNLRTWLGGRPERTGSMGDLSRAVDVADKAVGITPQDHPDRAGMMTSLAVLLGRPFERTGSMDTLNLAIDITDMTLDDETEDHPDQAAMLKDLTTWLGMRFLRTGSMDDLNRAIDVAGKAVDATPEDHPDRAATLHSLGTWLGTRFERTESMDDLNCAVDVADEAIGITPQDHPHRPSRLINLGIFLGRRFRRTGSIDDLNRAVDVADKAVDATPEDHPDREHTLNNLGIQLGTRFKRTGSMDDLNRAINIANKAVDITTQHDADRASMLTNLGALLSMRFERTRSIDDLNRGVDVAEKAVDATPEDHPYQANTLYNLGSWLSYRSERTGSMDDLNRAVDVVNKAVDATPQHDHNRAYRLTTLGATLGRRSERTGSMDDLNRAIDVANKAVDATPQDRPDRADCLNNLGVLLGMRYLRTSLKDDLNRVVSSYKEGWNCRAASPSIRIDLARRAAGLLAAKSHWEESSQLLQEAVKLLPAVSPRVLQHTDKQHMLADFAGLASMAAATALNAGEEPYHALQLLERGRDVIAGLLMEMRGDISELEPKHPGLANKFKALRDELDKPADALTSPISNSDTPSWESQAKRRHEVDREFNDLIGEIRAQPGFANFLLPPTTEKLMAAADPDPIVVVNLSSYRCDAFLIERDKIRVLKLPGLTLKDVQERARNLRLSGSAATFRTTPMLEWLWDAICRPVLDTLGLDTPVSGDNWPRVWWIPTGSLSQLPLHAAGRHTQRLGETVLDRVMSSYASSVKALLYGRRQQGGSSIESKSNRALLVAMRQTPGLTKNGILPFAWDEVEMLNRLCPSLGVDPIAPALRKDVVLHHLQSCRIFHFAGHGRSDPMEPSRSCLLLDDWETDPLTAGDLRDHKLYENPPFLAYLSACSTGANEAEKLADEGIHLVSAFRLAGFRHVVGTLWEVSDRHCVDVARVLYKTMGDEGMTDVAVCRGLHRAVRALRDEWVETEQAVRIAEVVSIKTRELGLTNPYWVPYIHFGV</sequence>
<proteinExistence type="predicted"/>
<keyword evidence="4" id="KW-1185">Reference proteome</keyword>
<comment type="caution">
    <text evidence="3">The sequence shown here is derived from an EMBL/GenBank/DDBJ whole genome shotgun (WGS) entry which is preliminary data.</text>
</comment>
<evidence type="ECO:0000259" key="2">
    <source>
        <dbReference type="Pfam" id="PF12770"/>
    </source>
</evidence>
<protein>
    <submittedName>
        <fullName evidence="3">CHAT domain-containing protein</fullName>
    </submittedName>
</protein>
<name>A0AAN6P8X9_9PEZI</name>
<gene>
    <name evidence="3" type="ORF">C8A01DRAFT_20904</name>
</gene>